<reference evidence="2" key="1">
    <citation type="journal article" date="2023" name="Nat. Commun.">
        <title>Diploid and tetraploid genomes of Acorus and the evolution of monocots.</title>
        <authorList>
            <person name="Ma L."/>
            <person name="Liu K.W."/>
            <person name="Li Z."/>
            <person name="Hsiao Y.Y."/>
            <person name="Qi Y."/>
            <person name="Fu T."/>
            <person name="Tang G.D."/>
            <person name="Zhang D."/>
            <person name="Sun W.H."/>
            <person name="Liu D.K."/>
            <person name="Li Y."/>
            <person name="Chen G.Z."/>
            <person name="Liu X.D."/>
            <person name="Liao X.Y."/>
            <person name="Jiang Y.T."/>
            <person name="Yu X."/>
            <person name="Hao Y."/>
            <person name="Huang J."/>
            <person name="Zhao X.W."/>
            <person name="Ke S."/>
            <person name="Chen Y.Y."/>
            <person name="Wu W.L."/>
            <person name="Hsu J.L."/>
            <person name="Lin Y.F."/>
            <person name="Huang M.D."/>
            <person name="Li C.Y."/>
            <person name="Huang L."/>
            <person name="Wang Z.W."/>
            <person name="Zhao X."/>
            <person name="Zhong W.Y."/>
            <person name="Peng D.H."/>
            <person name="Ahmad S."/>
            <person name="Lan S."/>
            <person name="Zhang J.S."/>
            <person name="Tsai W.C."/>
            <person name="Van de Peer Y."/>
            <person name="Liu Z.J."/>
        </authorList>
    </citation>
    <scope>NUCLEOTIDE SEQUENCE</scope>
    <source>
        <strain evidence="2">CP</strain>
    </source>
</reference>
<dbReference type="EMBL" id="JAUJYO010000004">
    <property type="protein sequence ID" value="KAK1319862.1"/>
    <property type="molecule type" value="Genomic_DNA"/>
</dbReference>
<feature type="region of interest" description="Disordered" evidence="1">
    <location>
        <begin position="1"/>
        <end position="50"/>
    </location>
</feature>
<dbReference type="PANTHER" id="PTHR48236">
    <property type="entry name" value="COX19-LIKE CHCH FAMILY PROTEIN"/>
    <property type="match status" value="1"/>
</dbReference>
<dbReference type="AlphaFoldDB" id="A0AAV9F2J1"/>
<sequence>MAWSKPSSSPSPPPSPPPPTASPALPSPTQPLTPPPGMHQTDADEEDENVKQLQQCSVLYLSLQECLVEKNRDWKSCQPHVQALKACNERRKYGKDK</sequence>
<evidence type="ECO:0000256" key="1">
    <source>
        <dbReference type="SAM" id="MobiDB-lite"/>
    </source>
</evidence>
<comment type="caution">
    <text evidence="2">The sequence shown here is derived from an EMBL/GenBank/DDBJ whole genome shotgun (WGS) entry which is preliminary data.</text>
</comment>
<dbReference type="PANTHER" id="PTHR48236:SF1">
    <property type="entry name" value="COX19-LIKE CHCH FAMILY PROTEIN"/>
    <property type="match status" value="1"/>
</dbReference>
<organism evidence="2 3">
    <name type="scientific">Acorus calamus</name>
    <name type="common">Sweet flag</name>
    <dbReference type="NCBI Taxonomy" id="4465"/>
    <lineage>
        <taxon>Eukaryota</taxon>
        <taxon>Viridiplantae</taxon>
        <taxon>Streptophyta</taxon>
        <taxon>Embryophyta</taxon>
        <taxon>Tracheophyta</taxon>
        <taxon>Spermatophyta</taxon>
        <taxon>Magnoliopsida</taxon>
        <taxon>Liliopsida</taxon>
        <taxon>Acoraceae</taxon>
        <taxon>Acorus</taxon>
    </lineage>
</organism>
<name>A0AAV9F2J1_ACOCL</name>
<keyword evidence="3" id="KW-1185">Reference proteome</keyword>
<evidence type="ECO:0000313" key="2">
    <source>
        <dbReference type="EMBL" id="KAK1319862.1"/>
    </source>
</evidence>
<feature type="compositionally biased region" description="Pro residues" evidence="1">
    <location>
        <begin position="9"/>
        <end position="37"/>
    </location>
</feature>
<dbReference type="Proteomes" id="UP001180020">
    <property type="component" value="Unassembled WGS sequence"/>
</dbReference>
<gene>
    <name evidence="2" type="ORF">QJS10_CPB04g00740</name>
</gene>
<protein>
    <submittedName>
        <fullName evidence="2">Uncharacterized protein</fullName>
    </submittedName>
</protein>
<proteinExistence type="predicted"/>
<accession>A0AAV9F2J1</accession>
<reference evidence="2" key="2">
    <citation type="submission" date="2023-06" db="EMBL/GenBank/DDBJ databases">
        <authorList>
            <person name="Ma L."/>
            <person name="Liu K.-W."/>
            <person name="Li Z."/>
            <person name="Hsiao Y.-Y."/>
            <person name="Qi Y."/>
            <person name="Fu T."/>
            <person name="Tang G."/>
            <person name="Zhang D."/>
            <person name="Sun W.-H."/>
            <person name="Liu D.-K."/>
            <person name="Li Y."/>
            <person name="Chen G.-Z."/>
            <person name="Liu X.-D."/>
            <person name="Liao X.-Y."/>
            <person name="Jiang Y.-T."/>
            <person name="Yu X."/>
            <person name="Hao Y."/>
            <person name="Huang J."/>
            <person name="Zhao X.-W."/>
            <person name="Ke S."/>
            <person name="Chen Y.-Y."/>
            <person name="Wu W.-L."/>
            <person name="Hsu J.-L."/>
            <person name="Lin Y.-F."/>
            <person name="Huang M.-D."/>
            <person name="Li C.-Y."/>
            <person name="Huang L."/>
            <person name="Wang Z.-W."/>
            <person name="Zhao X."/>
            <person name="Zhong W.-Y."/>
            <person name="Peng D.-H."/>
            <person name="Ahmad S."/>
            <person name="Lan S."/>
            <person name="Zhang J.-S."/>
            <person name="Tsai W.-C."/>
            <person name="Van De Peer Y."/>
            <person name="Liu Z.-J."/>
        </authorList>
    </citation>
    <scope>NUCLEOTIDE SEQUENCE</scope>
    <source>
        <strain evidence="2">CP</strain>
        <tissue evidence="2">Leaves</tissue>
    </source>
</reference>
<evidence type="ECO:0000313" key="3">
    <source>
        <dbReference type="Proteomes" id="UP001180020"/>
    </source>
</evidence>